<gene>
    <name evidence="1" type="ORF">Van01_12070</name>
</gene>
<comment type="caution">
    <text evidence="1">The sequence shown here is derived from an EMBL/GenBank/DDBJ whole genome shotgun (WGS) entry which is preliminary data.</text>
</comment>
<organism evidence="1 2">
    <name type="scientific">Micromonospora andamanensis</name>
    <dbReference type="NCBI Taxonomy" id="1287068"/>
    <lineage>
        <taxon>Bacteria</taxon>
        <taxon>Bacillati</taxon>
        <taxon>Actinomycetota</taxon>
        <taxon>Actinomycetes</taxon>
        <taxon>Micromonosporales</taxon>
        <taxon>Micromonosporaceae</taxon>
        <taxon>Micromonospora</taxon>
    </lineage>
</organism>
<protein>
    <submittedName>
        <fullName evidence="1">Uncharacterized protein</fullName>
    </submittedName>
</protein>
<name>A0ABQ4HQT8_9ACTN</name>
<evidence type="ECO:0000313" key="2">
    <source>
        <dbReference type="Proteomes" id="UP000647017"/>
    </source>
</evidence>
<sequence>MTVTVNAIASHRWICRIQLFHLIETSQPSSGTGRAVARPGVTSLVKLVTAVGWCFSIPDRSAATARHHPAPDGPNDR</sequence>
<dbReference type="Proteomes" id="UP000647017">
    <property type="component" value="Unassembled WGS sequence"/>
</dbReference>
<keyword evidence="2" id="KW-1185">Reference proteome</keyword>
<evidence type="ECO:0000313" key="1">
    <source>
        <dbReference type="EMBL" id="GIJ07993.1"/>
    </source>
</evidence>
<reference evidence="1 2" key="1">
    <citation type="submission" date="2021-01" db="EMBL/GenBank/DDBJ databases">
        <title>Whole genome shotgun sequence of Verrucosispora andamanensis NBRC 109075.</title>
        <authorList>
            <person name="Komaki H."/>
            <person name="Tamura T."/>
        </authorList>
    </citation>
    <scope>NUCLEOTIDE SEQUENCE [LARGE SCALE GENOMIC DNA]</scope>
    <source>
        <strain evidence="1 2">NBRC 109075</strain>
    </source>
</reference>
<proteinExistence type="predicted"/>
<dbReference type="EMBL" id="BOOZ01000004">
    <property type="protein sequence ID" value="GIJ07993.1"/>
    <property type="molecule type" value="Genomic_DNA"/>
</dbReference>
<accession>A0ABQ4HQT8</accession>